<comment type="similarity">
    <text evidence="8">Belongs to the arginase family.</text>
</comment>
<proteinExistence type="inferred from homology"/>
<dbReference type="InterPro" id="IPR006680">
    <property type="entry name" value="Amidohydro-rel"/>
</dbReference>
<keyword evidence="2 7" id="KW-0479">Metal-binding</keyword>
<name>A0A378F923_KLEPN</name>
<feature type="binding site" evidence="7">
    <location>
        <position position="276"/>
    </location>
    <ligand>
        <name>Zn(2+)</name>
        <dbReference type="ChEBI" id="CHEBI:29105"/>
    </ligand>
</feature>
<dbReference type="PROSITE" id="PS51409">
    <property type="entry name" value="ARGINASE_2"/>
    <property type="match status" value="1"/>
</dbReference>
<dbReference type="SUPFAM" id="SSF52768">
    <property type="entry name" value="Arginase/deacetylase"/>
    <property type="match status" value="1"/>
</dbReference>
<comment type="cofactor">
    <cofactor evidence="7">
        <name>Zn(2+)</name>
        <dbReference type="ChEBI" id="CHEBI:29105"/>
    </cofactor>
    <cofactor evidence="7">
        <name>Fe(3+)</name>
        <dbReference type="ChEBI" id="CHEBI:29034"/>
    </cofactor>
    <text evidence="7">Binds 1 zinc or iron ion per subunit.</text>
</comment>
<keyword evidence="3 7" id="KW-0378">Hydrolase</keyword>
<dbReference type="InterPro" id="IPR032466">
    <property type="entry name" value="Metal_Hydrolase"/>
</dbReference>
<comment type="catalytic activity">
    <reaction evidence="7">
        <text>4-imidazolone-5-propanoate + H2O = N-formimidoyl-L-glutamate</text>
        <dbReference type="Rhea" id="RHEA:23660"/>
        <dbReference type="ChEBI" id="CHEBI:15377"/>
        <dbReference type="ChEBI" id="CHEBI:58928"/>
        <dbReference type="ChEBI" id="CHEBI:77893"/>
        <dbReference type="EC" id="3.5.2.7"/>
    </reaction>
</comment>
<dbReference type="InterPro" id="IPR005920">
    <property type="entry name" value="HutI"/>
</dbReference>
<organism evidence="10 11">
    <name type="scientific">Klebsiella pneumoniae</name>
    <dbReference type="NCBI Taxonomy" id="573"/>
    <lineage>
        <taxon>Bacteria</taxon>
        <taxon>Pseudomonadati</taxon>
        <taxon>Pseudomonadota</taxon>
        <taxon>Gammaproteobacteria</taxon>
        <taxon>Enterobacterales</taxon>
        <taxon>Enterobacteriaceae</taxon>
        <taxon>Klebsiella/Raoultella group</taxon>
        <taxon>Klebsiella</taxon>
        <taxon>Klebsiella pneumoniae complex</taxon>
    </lineage>
</organism>
<evidence type="ECO:0000256" key="7">
    <source>
        <dbReference type="HAMAP-Rule" id="MF_00372"/>
    </source>
</evidence>
<evidence type="ECO:0000256" key="5">
    <source>
        <dbReference type="ARBA" id="ARBA00022833"/>
    </source>
</evidence>
<feature type="binding site" evidence="7">
    <location>
        <position position="351"/>
    </location>
    <ligand>
        <name>Fe(3+)</name>
        <dbReference type="ChEBI" id="CHEBI:29034"/>
    </ligand>
</feature>
<evidence type="ECO:0000313" key="10">
    <source>
        <dbReference type="EMBL" id="STW40338.1"/>
    </source>
</evidence>
<evidence type="ECO:0000256" key="8">
    <source>
        <dbReference type="PROSITE-ProRule" id="PRU00742"/>
    </source>
</evidence>
<dbReference type="GO" id="GO:0008270">
    <property type="term" value="F:zinc ion binding"/>
    <property type="evidence" value="ECO:0007669"/>
    <property type="project" value="UniProtKB-UniRule"/>
</dbReference>
<dbReference type="PANTHER" id="PTHR42752">
    <property type="entry name" value="IMIDAZOLONEPROPIONASE"/>
    <property type="match status" value="1"/>
</dbReference>
<dbReference type="Gene3D" id="3.20.20.140">
    <property type="entry name" value="Metal-dependent hydrolases"/>
    <property type="match status" value="1"/>
</dbReference>
<dbReference type="GO" id="GO:0050480">
    <property type="term" value="F:imidazolonepropionase activity"/>
    <property type="evidence" value="ECO:0007669"/>
    <property type="project" value="UniProtKB-UniRule"/>
</dbReference>
<dbReference type="InterPro" id="IPR006035">
    <property type="entry name" value="Ureohydrolase"/>
</dbReference>
<evidence type="ECO:0000313" key="11">
    <source>
        <dbReference type="Proteomes" id="UP000255167"/>
    </source>
</evidence>
<evidence type="ECO:0000256" key="2">
    <source>
        <dbReference type="ARBA" id="ARBA00022723"/>
    </source>
</evidence>
<evidence type="ECO:0000256" key="4">
    <source>
        <dbReference type="ARBA" id="ARBA00022808"/>
    </source>
</evidence>
<sequence>MVFSHKKITFPCAIVDFTGVMKINVYTTHDKLSAMTEATSELVIWRNGRLATLNPDHAQPYGLLERHALLVRDGRIAAIVAEDDVPSGRSIDLEGRLVTPGLIDCHTHLVFGGSRAQEWEQRLNGVSYQTISASGGGINSTVRATRDSSEAELLALAQPRLERLLREGVTTLEIKSGYGLDLPNERKMLRVARQLADHNGVELSATLLSAHATPPEYQGDADGYITLVCETILPTLWQEGLFESVDVFCENVGFSPQQTERVFQAAQALGIPVKGHVEQLSSLGGAQLVSRYHGLSADHIEYLTEEGVAAMRESGTVAALLPGAFYFLNETRKPPVELLRKYQVPMAVATDFNPGTSPFASLHLAMNMACVKFGLTPEEAWAGVTRHAARALGRQASHGQLAPGFVANFAIWDAEHPVEMVYEPGRSPALASRCSRRIAMMLWQATPASLWQGRDDSAEAPNALRLFQTIARAERFAPQEMPGDIALLGFACDEGVRRNKGRTGAADGPATLRRALANMASHQGHDRCVDMGTISVDGEQLEVAHQALREAVADCQRAGKRTLVLGGGHETAFGHGAGVLDAFPGEKVGIINLDAHLDLRFADWRQLRDAVPPVGAGV</sequence>
<feature type="binding site" evidence="7">
    <location>
        <position position="178"/>
    </location>
    <ligand>
        <name>4-imidazolone-5-propanoate</name>
        <dbReference type="ChEBI" id="CHEBI:77893"/>
    </ligand>
</feature>
<feature type="binding site" evidence="7">
    <location>
        <position position="279"/>
    </location>
    <ligand>
        <name>4-imidazolone-5-propanoate</name>
        <dbReference type="ChEBI" id="CHEBI:77893"/>
    </ligand>
</feature>
<keyword evidence="4 7" id="KW-0369">Histidine metabolism</keyword>
<dbReference type="GO" id="GO:0019557">
    <property type="term" value="P:L-histidine catabolic process to glutamate and formate"/>
    <property type="evidence" value="ECO:0007669"/>
    <property type="project" value="UniProtKB-UniPathway"/>
</dbReference>
<feature type="binding site" evidence="7">
    <location>
        <position position="178"/>
    </location>
    <ligand>
        <name>N-formimidoyl-L-glutamate</name>
        <dbReference type="ChEBI" id="CHEBI:58928"/>
    </ligand>
</feature>
<gene>
    <name evidence="7 10" type="primary">hutI</name>
    <name evidence="10" type="ORF">NCTC9617_01877</name>
</gene>
<feature type="binding site" evidence="7">
    <location>
        <position position="276"/>
    </location>
    <ligand>
        <name>Fe(3+)</name>
        <dbReference type="ChEBI" id="CHEBI:29034"/>
    </ligand>
</feature>
<reference evidence="10 11" key="1">
    <citation type="submission" date="2018-06" db="EMBL/GenBank/DDBJ databases">
        <authorList>
            <consortium name="Pathogen Informatics"/>
            <person name="Doyle S."/>
        </authorList>
    </citation>
    <scope>NUCLEOTIDE SEQUENCE [LARGE SCALE GENOMIC DNA]</scope>
    <source>
        <strain evidence="10 11">NCTC9617</strain>
    </source>
</reference>
<evidence type="ECO:0000256" key="3">
    <source>
        <dbReference type="ARBA" id="ARBA00022801"/>
    </source>
</evidence>
<comment type="subcellular location">
    <subcellularLocation>
        <location evidence="7">Cytoplasm</location>
    </subcellularLocation>
</comment>
<dbReference type="AlphaFoldDB" id="A0A378F923"/>
<feature type="binding site" evidence="7">
    <location>
        <position position="355"/>
    </location>
    <ligand>
        <name>N-formimidoyl-L-glutamate</name>
        <dbReference type="ChEBI" id="CHEBI:58928"/>
    </ligand>
</feature>
<comment type="pathway">
    <text evidence="7">Amino-acid degradation; L-histidine degradation into L-glutamate; N-formimidoyl-L-glutamate from L-histidine: step 3/3.</text>
</comment>
<dbReference type="InterPro" id="IPR023696">
    <property type="entry name" value="Ureohydrolase_dom_sf"/>
</dbReference>
<dbReference type="GO" id="GO:0005737">
    <property type="term" value="C:cytoplasm"/>
    <property type="evidence" value="ECO:0007669"/>
    <property type="project" value="UniProtKB-SubCell"/>
</dbReference>
<feature type="binding site" evidence="7">
    <location>
        <position position="108"/>
    </location>
    <ligand>
        <name>Zn(2+)</name>
        <dbReference type="ChEBI" id="CHEBI:29105"/>
    </ligand>
</feature>
<dbReference type="FunFam" id="3.20.20.140:FF:000007">
    <property type="entry name" value="Imidazolonepropionase"/>
    <property type="match status" value="1"/>
</dbReference>
<keyword evidence="7" id="KW-0963">Cytoplasm</keyword>
<dbReference type="CDD" id="cd01296">
    <property type="entry name" value="Imidazolone-5PH"/>
    <property type="match status" value="1"/>
</dbReference>
<evidence type="ECO:0000256" key="1">
    <source>
        <dbReference type="ARBA" id="ARBA00012864"/>
    </source>
</evidence>
<dbReference type="PANTHER" id="PTHR42752:SF1">
    <property type="entry name" value="IMIDAZOLONEPROPIONASE-RELATED"/>
    <property type="match status" value="1"/>
</dbReference>
<feature type="binding site" evidence="7">
    <location>
        <position position="106"/>
    </location>
    <ligand>
        <name>Zn(2+)</name>
        <dbReference type="ChEBI" id="CHEBI:29105"/>
    </ligand>
</feature>
<feature type="binding site" evidence="7">
    <location>
        <position position="211"/>
    </location>
    <ligand>
        <name>4-imidazolone-5-propanoate</name>
        <dbReference type="ChEBI" id="CHEBI:77893"/>
    </ligand>
</feature>
<dbReference type="InterPro" id="IPR011059">
    <property type="entry name" value="Metal-dep_hydrolase_composite"/>
</dbReference>
<dbReference type="Gene3D" id="2.30.40.10">
    <property type="entry name" value="Urease, subunit C, domain 1"/>
    <property type="match status" value="1"/>
</dbReference>
<feature type="binding site" evidence="7">
    <location>
        <position position="351"/>
    </location>
    <ligand>
        <name>Zn(2+)</name>
        <dbReference type="ChEBI" id="CHEBI:29105"/>
    </ligand>
</feature>
<feature type="binding site" evidence="7">
    <location>
        <position position="108"/>
    </location>
    <ligand>
        <name>Fe(3+)</name>
        <dbReference type="ChEBI" id="CHEBI:29034"/>
    </ligand>
</feature>
<evidence type="ECO:0000256" key="6">
    <source>
        <dbReference type="ARBA" id="ARBA00023004"/>
    </source>
</evidence>
<dbReference type="Pfam" id="PF01979">
    <property type="entry name" value="Amidohydro_1"/>
    <property type="match status" value="1"/>
</dbReference>
<keyword evidence="5 7" id="KW-0862">Zinc</keyword>
<keyword evidence="6 7" id="KW-0408">Iron</keyword>
<dbReference type="Gene3D" id="3.40.800.10">
    <property type="entry name" value="Ureohydrolase domain"/>
    <property type="match status" value="1"/>
</dbReference>
<dbReference type="GO" id="GO:0019556">
    <property type="term" value="P:L-histidine catabolic process to glutamate and formamide"/>
    <property type="evidence" value="ECO:0007669"/>
    <property type="project" value="UniProtKB-UniRule"/>
</dbReference>
<comment type="similarity">
    <text evidence="7">Belongs to the metallo-dependent hydrolases superfamily. HutI family.</text>
</comment>
<dbReference type="SUPFAM" id="SSF51556">
    <property type="entry name" value="Metallo-dependent hydrolases"/>
    <property type="match status" value="1"/>
</dbReference>
<dbReference type="Proteomes" id="UP000255167">
    <property type="component" value="Unassembled WGS sequence"/>
</dbReference>
<comment type="function">
    <text evidence="7">Catalyzes the hydrolytic cleavage of the carbon-nitrogen bond in imidazolone-5-propanoate to yield N-formimidoyl-L-glutamate. It is the third step in the universal histidine degradation pathway.</text>
</comment>
<dbReference type="GO" id="GO:0016813">
    <property type="term" value="F:hydrolase activity, acting on carbon-nitrogen (but not peptide) bonds, in linear amidines"/>
    <property type="evidence" value="ECO:0007669"/>
    <property type="project" value="UniProtKB-ARBA"/>
</dbReference>
<dbReference type="NCBIfam" id="TIGR01224">
    <property type="entry name" value="hutI"/>
    <property type="match status" value="1"/>
</dbReference>
<feature type="binding site" evidence="7">
    <location>
        <position position="106"/>
    </location>
    <ligand>
        <name>Fe(3+)</name>
        <dbReference type="ChEBI" id="CHEBI:29034"/>
    </ligand>
</feature>
<protein>
    <recommendedName>
        <fullName evidence="1 7">Imidazolonepropionase</fullName>
        <ecNumber evidence="1 7">3.5.2.7</ecNumber>
    </recommendedName>
    <alternativeName>
        <fullName evidence="7">Imidazolone-5-propionate hydrolase</fullName>
    </alternativeName>
</protein>
<feature type="binding site" evidence="7">
    <location>
        <position position="115"/>
    </location>
    <ligand>
        <name>4-imidazolone-5-propanoate</name>
        <dbReference type="ChEBI" id="CHEBI:77893"/>
    </ligand>
</feature>
<dbReference type="UniPathway" id="UPA00379">
    <property type="reaction ID" value="UER00551"/>
</dbReference>
<dbReference type="Pfam" id="PF00491">
    <property type="entry name" value="Arginase"/>
    <property type="match status" value="1"/>
</dbReference>
<dbReference type="SUPFAM" id="SSF51338">
    <property type="entry name" value="Composite domain of metallo-dependent hydrolases"/>
    <property type="match status" value="1"/>
</dbReference>
<feature type="binding site" evidence="7">
    <location>
        <position position="353"/>
    </location>
    <ligand>
        <name>N-formimidoyl-L-glutamate</name>
        <dbReference type="ChEBI" id="CHEBI:58928"/>
    </ligand>
</feature>
<accession>A0A378F923</accession>
<feature type="binding site" evidence="7">
    <location>
        <position position="356"/>
    </location>
    <ligand>
        <name>4-imidazolone-5-propanoate</name>
        <dbReference type="ChEBI" id="CHEBI:77893"/>
    </ligand>
</feature>
<dbReference type="EMBL" id="UGNC01000004">
    <property type="protein sequence ID" value="STW40338.1"/>
    <property type="molecule type" value="Genomic_DNA"/>
</dbReference>
<feature type="domain" description="Amidohydrolase-related" evidence="9">
    <location>
        <begin position="97"/>
        <end position="417"/>
    </location>
</feature>
<dbReference type="EC" id="3.5.2.7" evidence="1 7"/>
<dbReference type="HAMAP" id="MF_00372">
    <property type="entry name" value="HutI"/>
    <property type="match status" value="1"/>
</dbReference>
<evidence type="ECO:0000259" key="9">
    <source>
        <dbReference type="Pfam" id="PF01979"/>
    </source>
</evidence>
<dbReference type="GO" id="GO:0005506">
    <property type="term" value="F:iron ion binding"/>
    <property type="evidence" value="ECO:0007669"/>
    <property type="project" value="UniProtKB-UniRule"/>
</dbReference>